<keyword evidence="1" id="KW-0450">Lipoyl</keyword>
<dbReference type="FunFam" id="2.40.50.100:FF:000010">
    <property type="entry name" value="Acetyltransferase component of pyruvate dehydrogenase complex"/>
    <property type="match status" value="2"/>
</dbReference>
<feature type="domain" description="Lipoyl-binding" evidence="3">
    <location>
        <begin position="11"/>
        <end position="87"/>
    </location>
</feature>
<accession>G0U5N4</accession>
<dbReference type="PROSITE" id="PS50968">
    <property type="entry name" value="BIOTINYL_LIPOYL"/>
    <property type="match status" value="2"/>
</dbReference>
<dbReference type="Pfam" id="PF00364">
    <property type="entry name" value="Biotin_lipoyl"/>
    <property type="match status" value="2"/>
</dbReference>
<dbReference type="PANTHER" id="PTHR23151">
    <property type="entry name" value="DIHYDROLIPOAMIDE ACETYL/SUCCINYL-TRANSFERASE-RELATED"/>
    <property type="match status" value="1"/>
</dbReference>
<dbReference type="InterPro" id="IPR000089">
    <property type="entry name" value="Biotin_lipoyl"/>
</dbReference>
<sequence length="385" mass="40344">MRRSFRFLVNFAPVYMPALSPSMESGVIVEWKKKVGDLVKENEVFCTVQTDKAVVDFTNTFEAGYLAKIFHQNGENVAVAKTIAVLVDDAADVSKGGEYVPEGEESCSASAPTSQAEAVGEPSGTSGDCSQLPDGVNASPIYMPALSPSMENGVIVEWKKKVGDLVKENEVFCTVQTDKAVVDFTNTFEAGYLAKIFHQNGENVAVAKTIAVLVENAEDIPKLESYCPDGASSKGGVSSSAPVSASAPCKPAKKVGNVKRYGGSLDDAIAASGPGVMRIASRLDRGTLESITPTGKDGRFTKADFVGQPGFNYDDVPPPAEPSSRSAKAAAAAKGTGSAAPGKASAGVIMQVQPVYNFKVSDTTLLQQLLNSMPVPKAKASKGEK</sequence>
<dbReference type="EC" id="2.3.1.12" evidence="4"/>
<dbReference type="GO" id="GO:0004742">
    <property type="term" value="F:dihydrolipoyllysine-residue acetyltransferase activity"/>
    <property type="evidence" value="ECO:0007669"/>
    <property type="project" value="UniProtKB-EC"/>
</dbReference>
<dbReference type="GO" id="GO:0045254">
    <property type="term" value="C:pyruvate dehydrogenase complex"/>
    <property type="evidence" value="ECO:0007669"/>
    <property type="project" value="InterPro"/>
</dbReference>
<dbReference type="CDD" id="cd06849">
    <property type="entry name" value="lipoyl_domain"/>
    <property type="match status" value="2"/>
</dbReference>
<reference evidence="4" key="1">
    <citation type="journal article" date="2012" name="Proc. Natl. Acad. Sci. U.S.A.">
        <title>Antigenic diversity is generated by distinct evolutionary mechanisms in African trypanosome species.</title>
        <authorList>
            <person name="Jackson A.P."/>
            <person name="Berry A."/>
            <person name="Aslett M."/>
            <person name="Allison H.C."/>
            <person name="Burton P."/>
            <person name="Vavrova-Anderson J."/>
            <person name="Brown R."/>
            <person name="Browne H."/>
            <person name="Corton N."/>
            <person name="Hauser H."/>
            <person name="Gamble J."/>
            <person name="Gilderthorp R."/>
            <person name="Marcello L."/>
            <person name="McQuillan J."/>
            <person name="Otto T.D."/>
            <person name="Quail M.A."/>
            <person name="Sanders M.J."/>
            <person name="van Tonder A."/>
            <person name="Ginger M.L."/>
            <person name="Field M.C."/>
            <person name="Barry J.D."/>
            <person name="Hertz-Fowler C."/>
            <person name="Berriman M."/>
        </authorList>
    </citation>
    <scope>NUCLEOTIDE SEQUENCE</scope>
    <source>
        <strain evidence="4">Y486</strain>
    </source>
</reference>
<evidence type="ECO:0000259" key="3">
    <source>
        <dbReference type="PROSITE" id="PS50968"/>
    </source>
</evidence>
<evidence type="ECO:0000256" key="1">
    <source>
        <dbReference type="ARBA" id="ARBA00022823"/>
    </source>
</evidence>
<protein>
    <submittedName>
        <fullName evidence="4">Putative dihydrolipoamide acetyltransferase</fullName>
        <ecNumber evidence="4">2.3.1.12</ecNumber>
    </submittedName>
</protein>
<organism evidence="4">
    <name type="scientific">Trypanosoma vivax (strain Y486)</name>
    <dbReference type="NCBI Taxonomy" id="1055687"/>
    <lineage>
        <taxon>Eukaryota</taxon>
        <taxon>Discoba</taxon>
        <taxon>Euglenozoa</taxon>
        <taxon>Kinetoplastea</taxon>
        <taxon>Metakinetoplastina</taxon>
        <taxon>Trypanosomatida</taxon>
        <taxon>Trypanosomatidae</taxon>
        <taxon>Trypanosoma</taxon>
        <taxon>Duttonella</taxon>
    </lineage>
</organism>
<proteinExistence type="predicted"/>
<dbReference type="VEuPathDB" id="TriTrypDB:TvY486_1002380"/>
<evidence type="ECO:0000313" key="4">
    <source>
        <dbReference type="EMBL" id="CCC51185.1"/>
    </source>
</evidence>
<dbReference type="PANTHER" id="PTHR23151:SF90">
    <property type="entry name" value="DIHYDROLIPOYLLYSINE-RESIDUE ACETYLTRANSFERASE COMPONENT OF PYRUVATE DEHYDROGENASE COMPLEX, MITOCHONDRIAL-RELATED"/>
    <property type="match status" value="1"/>
</dbReference>
<feature type="region of interest" description="Disordered" evidence="2">
    <location>
        <begin position="309"/>
        <end position="344"/>
    </location>
</feature>
<dbReference type="AlphaFoldDB" id="G0U5N4"/>
<feature type="compositionally biased region" description="Polar residues" evidence="2">
    <location>
        <begin position="107"/>
        <end position="116"/>
    </location>
</feature>
<name>G0U5N4_TRYVY</name>
<feature type="compositionally biased region" description="Low complexity" evidence="2">
    <location>
        <begin position="322"/>
        <end position="344"/>
    </location>
</feature>
<dbReference type="Gene3D" id="2.40.50.100">
    <property type="match status" value="2"/>
</dbReference>
<dbReference type="OMA" id="KIYCGNG"/>
<dbReference type="EMBL" id="HE573026">
    <property type="protein sequence ID" value="CCC51185.1"/>
    <property type="molecule type" value="Genomic_DNA"/>
</dbReference>
<feature type="region of interest" description="Disordered" evidence="2">
    <location>
        <begin position="97"/>
        <end position="131"/>
    </location>
</feature>
<dbReference type="GO" id="GO:0006086">
    <property type="term" value="P:pyruvate decarboxylation to acetyl-CoA"/>
    <property type="evidence" value="ECO:0007669"/>
    <property type="project" value="InterPro"/>
</dbReference>
<dbReference type="InterPro" id="IPR045257">
    <property type="entry name" value="E2/Pdx1"/>
</dbReference>
<feature type="domain" description="Lipoyl-binding" evidence="3">
    <location>
        <begin position="138"/>
        <end position="214"/>
    </location>
</feature>
<keyword evidence="4" id="KW-0012">Acyltransferase</keyword>
<dbReference type="SUPFAM" id="SSF51230">
    <property type="entry name" value="Single hybrid motif"/>
    <property type="match status" value="2"/>
</dbReference>
<dbReference type="InterPro" id="IPR011053">
    <property type="entry name" value="Single_hybrid_motif"/>
</dbReference>
<evidence type="ECO:0000256" key="2">
    <source>
        <dbReference type="SAM" id="MobiDB-lite"/>
    </source>
</evidence>
<keyword evidence="4" id="KW-0808">Transferase</keyword>
<gene>
    <name evidence="4" type="ORF">TVY486_1002380</name>
</gene>